<evidence type="ECO:0000313" key="1">
    <source>
        <dbReference type="EMBL" id="PMS28997.1"/>
    </source>
</evidence>
<comment type="caution">
    <text evidence="1">The sequence shown here is derived from an EMBL/GenBank/DDBJ whole genome shotgun (WGS) entry which is preliminary data.</text>
</comment>
<proteinExistence type="predicted"/>
<dbReference type="EMBL" id="PNXY01000015">
    <property type="protein sequence ID" value="PMS28997.1"/>
    <property type="molecule type" value="Genomic_DNA"/>
</dbReference>
<accession>A0ABX4V1H2</accession>
<evidence type="ECO:0000313" key="2">
    <source>
        <dbReference type="Proteomes" id="UP000235659"/>
    </source>
</evidence>
<protein>
    <submittedName>
        <fullName evidence="1">Uncharacterized protein</fullName>
    </submittedName>
</protein>
<keyword evidence="2" id="KW-1185">Reference proteome</keyword>
<sequence>MAPSRIAERRIHAIDHVDVMSRIHRDDGIVSLTLHFVHPHDAAACGASFNCGAHVSFLQWTDVYTR</sequence>
<name>A0ABX4V1H2_9BURK</name>
<reference evidence="1 2" key="1">
    <citation type="submission" date="2018-01" db="EMBL/GenBank/DDBJ databases">
        <title>Whole genome analyses suggest that Burkholderia sensu lato contains two further novel genera in the rhizoxinica-symbiotica group Mycetohabitans gen. nov., and Trinickia gen. nov.: implications for the evolution of diazotrophy and nodulation in the Burkholderiaceae.</title>
        <authorList>
            <person name="Estrada-de los Santos P."/>
            <person name="Palmer M."/>
            <person name="Chavez-Ramirez B."/>
            <person name="Beukes C."/>
            <person name="Steenkamp E.T."/>
            <person name="Hirsch A.M."/>
            <person name="Manyaka P."/>
            <person name="Maluk M."/>
            <person name="Lafos M."/>
            <person name="Crook M."/>
            <person name="Gross E."/>
            <person name="Simon M.F."/>
            <person name="Bueno dos Reis Junior F."/>
            <person name="Poole P.S."/>
            <person name="Venter S.N."/>
            <person name="James E.K."/>
        </authorList>
    </citation>
    <scope>NUCLEOTIDE SEQUENCE [LARGE SCALE GENOMIC DNA]</scope>
    <source>
        <strain evidence="1 2">WSM 3937</strain>
    </source>
</reference>
<organism evidence="1 2">
    <name type="scientific">Paraburkholderia rhynchosiae</name>
    <dbReference type="NCBI Taxonomy" id="487049"/>
    <lineage>
        <taxon>Bacteria</taxon>
        <taxon>Pseudomonadati</taxon>
        <taxon>Pseudomonadota</taxon>
        <taxon>Betaproteobacteria</taxon>
        <taxon>Burkholderiales</taxon>
        <taxon>Burkholderiaceae</taxon>
        <taxon>Paraburkholderia</taxon>
    </lineage>
</organism>
<gene>
    <name evidence="1" type="ORF">C0Z16_21515</name>
</gene>
<dbReference type="Proteomes" id="UP000235659">
    <property type="component" value="Unassembled WGS sequence"/>
</dbReference>